<feature type="transmembrane region" description="Helical" evidence="2">
    <location>
        <begin position="193"/>
        <end position="217"/>
    </location>
</feature>
<evidence type="ECO:0000313" key="4">
    <source>
        <dbReference type="Proteomes" id="UP001164706"/>
    </source>
</evidence>
<feature type="transmembrane region" description="Helical" evidence="2">
    <location>
        <begin position="229"/>
        <end position="247"/>
    </location>
</feature>
<dbReference type="AlphaFoldDB" id="A0A9E8MLC5"/>
<sequence>MSTEGPDDGARPTGAERPSDDAPATGAASSAEQAPSVTDALSEAARKSAFARVAPGERPTAADLWAAVGGVRGLVESLLPGFLFLVVFAITQEVTPSVLVPVGIAVLFVVVRAVTRSPILPAVVGLVGIALSAGLALATGRAEENFLLGFVINAVWITALLVSLAVRRPLIGVITALLTGDAEWRADSAKRTVLTVTTWLWVGLFALRLGVQVPLYLAEQATALAATKLLMGVPLYAAVLWVTWLMVRSVYARRVD</sequence>
<keyword evidence="4" id="KW-1185">Reference proteome</keyword>
<feature type="compositionally biased region" description="Polar residues" evidence="1">
    <location>
        <begin position="27"/>
        <end position="36"/>
    </location>
</feature>
<feature type="region of interest" description="Disordered" evidence="1">
    <location>
        <begin position="1"/>
        <end position="39"/>
    </location>
</feature>
<keyword evidence="2" id="KW-0812">Transmembrane</keyword>
<dbReference type="Pfam" id="PF11361">
    <property type="entry name" value="DUF3159"/>
    <property type="match status" value="1"/>
</dbReference>
<feature type="transmembrane region" description="Helical" evidence="2">
    <location>
        <begin position="118"/>
        <end position="140"/>
    </location>
</feature>
<dbReference type="PIRSF" id="PIRSF010219">
    <property type="entry name" value="UCP010219"/>
    <property type="match status" value="1"/>
</dbReference>
<proteinExistence type="predicted"/>
<dbReference type="KEGG" id="mdb:OVN18_11465"/>
<name>A0A9E8MLC5_9MICO</name>
<protein>
    <submittedName>
        <fullName evidence="3">DUF3159 domain-containing protein</fullName>
    </submittedName>
</protein>
<feature type="transmembrane region" description="Helical" evidence="2">
    <location>
        <begin position="82"/>
        <end position="111"/>
    </location>
</feature>
<evidence type="ECO:0000256" key="2">
    <source>
        <dbReference type="SAM" id="Phobius"/>
    </source>
</evidence>
<keyword evidence="2" id="KW-1133">Transmembrane helix</keyword>
<accession>A0A9E8MLC5</accession>
<dbReference type="RefSeq" id="WP_267780911.1">
    <property type="nucleotide sequence ID" value="NZ_CP113089.1"/>
</dbReference>
<dbReference type="Proteomes" id="UP001164706">
    <property type="component" value="Chromosome"/>
</dbReference>
<organism evidence="3 4">
    <name type="scientific">Microcella daejeonensis</name>
    <dbReference type="NCBI Taxonomy" id="2994971"/>
    <lineage>
        <taxon>Bacteria</taxon>
        <taxon>Bacillati</taxon>
        <taxon>Actinomycetota</taxon>
        <taxon>Actinomycetes</taxon>
        <taxon>Micrococcales</taxon>
        <taxon>Microbacteriaceae</taxon>
        <taxon>Microcella</taxon>
    </lineage>
</organism>
<evidence type="ECO:0000313" key="3">
    <source>
        <dbReference type="EMBL" id="WAB81152.1"/>
    </source>
</evidence>
<evidence type="ECO:0000256" key="1">
    <source>
        <dbReference type="SAM" id="MobiDB-lite"/>
    </source>
</evidence>
<keyword evidence="2" id="KW-0472">Membrane</keyword>
<dbReference type="InterPro" id="IPR016566">
    <property type="entry name" value="UCP010219"/>
</dbReference>
<reference evidence="3" key="1">
    <citation type="submission" date="2022-11" db="EMBL/GenBank/DDBJ databases">
        <title>Description of Microcella daejonensis nov. sp, isolated from riverside soil.</title>
        <authorList>
            <person name="Molina K.M."/>
            <person name="Kim S.B."/>
        </authorList>
    </citation>
    <scope>NUCLEOTIDE SEQUENCE</scope>
    <source>
        <strain evidence="3">MMS21-STM12</strain>
    </source>
</reference>
<gene>
    <name evidence="3" type="ORF">OVN18_11465</name>
</gene>
<feature type="transmembrane region" description="Helical" evidence="2">
    <location>
        <begin position="146"/>
        <end position="166"/>
    </location>
</feature>
<dbReference type="EMBL" id="CP113089">
    <property type="protein sequence ID" value="WAB81152.1"/>
    <property type="molecule type" value="Genomic_DNA"/>
</dbReference>